<evidence type="ECO:0000313" key="1">
    <source>
        <dbReference type="EMBL" id="AGF57222.1"/>
    </source>
</evidence>
<accession>M1N140</accession>
<dbReference type="HOGENOM" id="CLU_1599868_0_0_9"/>
<dbReference type="AlphaFoldDB" id="M1N140"/>
<dbReference type="Proteomes" id="UP000011728">
    <property type="component" value="Chromosome"/>
</dbReference>
<proteinExistence type="predicted"/>
<dbReference type="PATRIC" id="fig|931276.5.peg.3487"/>
<dbReference type="RefSeq" id="WP_015393540.1">
    <property type="nucleotide sequence ID" value="NC_020291.1"/>
</dbReference>
<dbReference type="eggNOG" id="ENOG50328PC">
    <property type="taxonomic scope" value="Bacteria"/>
</dbReference>
<organism evidence="1 2">
    <name type="scientific">Clostridium saccharoperbutylacetonicum N1-4(HMT)</name>
    <dbReference type="NCBI Taxonomy" id="931276"/>
    <lineage>
        <taxon>Bacteria</taxon>
        <taxon>Bacillati</taxon>
        <taxon>Bacillota</taxon>
        <taxon>Clostridia</taxon>
        <taxon>Eubacteriales</taxon>
        <taxon>Clostridiaceae</taxon>
        <taxon>Clostridium</taxon>
    </lineage>
</organism>
<gene>
    <name evidence="1" type="ORF">Cspa_c34610</name>
</gene>
<reference evidence="1 2" key="1">
    <citation type="submission" date="2013-02" db="EMBL/GenBank/DDBJ databases">
        <title>Genome sequence of Clostridium saccharoperbutylacetonicum N1-4(HMT).</title>
        <authorList>
            <person name="Poehlein A."/>
            <person name="Daniel R."/>
        </authorList>
    </citation>
    <scope>NUCLEOTIDE SEQUENCE [LARGE SCALE GENOMIC DNA]</scope>
    <source>
        <strain evidence="2">N1-4(HMT)</strain>
    </source>
</reference>
<dbReference type="EMBL" id="CP004121">
    <property type="protein sequence ID" value="AGF57222.1"/>
    <property type="molecule type" value="Genomic_DNA"/>
</dbReference>
<dbReference type="STRING" id="36745.CLSAP_32250"/>
<name>M1N140_9CLOT</name>
<dbReference type="KEGG" id="csr:Cspa_c34610"/>
<evidence type="ECO:0000313" key="2">
    <source>
        <dbReference type="Proteomes" id="UP000011728"/>
    </source>
</evidence>
<sequence length="166" mass="20090">MNRKELIEQKKKQLYFKNLMKSIDVVTTKEIYKIGTERDYYKDIIYSYHKLWQEGRIKPYSKLTCKATDKQCCNWIIDQSELKCDKEYIFIKVGYYEGYARIIFNDLFEAVLQLWNHELKLNNLYSSINCGFCKGFCLIDLADKKIIDVALVSEDEENYQLWKWYY</sequence>
<dbReference type="OrthoDB" id="1929943at2"/>
<protein>
    <submittedName>
        <fullName evidence="1">Uncharacterized protein</fullName>
    </submittedName>
</protein>
<keyword evidence="2" id="KW-1185">Reference proteome</keyword>